<evidence type="ECO:0000256" key="1">
    <source>
        <dbReference type="ARBA" id="ARBA00011040"/>
    </source>
</evidence>
<keyword evidence="7" id="KW-1185">Reference proteome</keyword>
<feature type="domain" description="AAA+ ATPase" evidence="5">
    <location>
        <begin position="325"/>
        <end position="482"/>
    </location>
</feature>
<reference evidence="7" key="1">
    <citation type="journal article" date="2022" name="ISME J.">
        <title>Genetic and phylogenetic analysis of dissimilatory iodate-reducing bacteria identifies potential niches across the world's oceans.</title>
        <authorList>
            <person name="Reyes-Umana V."/>
            <person name="Henning Z."/>
            <person name="Lee K."/>
            <person name="Barnum T.P."/>
            <person name="Coates J.D."/>
        </authorList>
    </citation>
    <scope>NUCLEOTIDE SEQUENCE [LARGE SCALE GENOMIC DNA]</scope>
    <source>
        <strain evidence="7">IR12</strain>
    </source>
</reference>
<dbReference type="InterPro" id="IPR027541">
    <property type="entry name" value="Ars_ATPase"/>
</dbReference>
<organism evidence="6 7">
    <name type="scientific">Denitromonas iodatirespirans</name>
    <dbReference type="NCBI Taxonomy" id="2795389"/>
    <lineage>
        <taxon>Bacteria</taxon>
        <taxon>Pseudomonadati</taxon>
        <taxon>Pseudomonadota</taxon>
        <taxon>Betaproteobacteria</taxon>
        <taxon>Rhodocyclales</taxon>
        <taxon>Zoogloeaceae</taxon>
        <taxon>Denitromonas</taxon>
    </lineage>
</organism>
<dbReference type="SUPFAM" id="SSF52540">
    <property type="entry name" value="P-loop containing nucleoside triphosphate hydrolases"/>
    <property type="match status" value="2"/>
</dbReference>
<evidence type="ECO:0000313" key="6">
    <source>
        <dbReference type="EMBL" id="MBT0959630.1"/>
    </source>
</evidence>
<keyword evidence="4" id="KW-0547">Nucleotide-binding</keyword>
<keyword evidence="4" id="KW-0059">Arsenical resistance</keyword>
<keyword evidence="4" id="KW-1278">Translocase</keyword>
<name>A0A944D4D9_DENI1</name>
<proteinExistence type="inferred from homology"/>
<comment type="similarity">
    <text evidence="1 4">Belongs to the arsA ATPase family.</text>
</comment>
<dbReference type="Gene3D" id="3.40.50.300">
    <property type="entry name" value="P-loop containing nucleotide triphosphate hydrolases"/>
    <property type="match status" value="2"/>
</dbReference>
<comment type="function">
    <text evidence="4">Anion-transporting ATPase.</text>
</comment>
<dbReference type="GO" id="GO:0016887">
    <property type="term" value="F:ATP hydrolysis activity"/>
    <property type="evidence" value="ECO:0007669"/>
    <property type="project" value="UniProtKB-UniRule"/>
</dbReference>
<comment type="caution">
    <text evidence="6">The sequence shown here is derived from an EMBL/GenBank/DDBJ whole genome shotgun (WGS) entry which is preliminary data.</text>
</comment>
<evidence type="ECO:0000256" key="3">
    <source>
        <dbReference type="NCBIfam" id="TIGR04291"/>
    </source>
</evidence>
<dbReference type="NCBIfam" id="TIGR00345">
    <property type="entry name" value="GET3_arsA_TRC40"/>
    <property type="match status" value="1"/>
</dbReference>
<accession>A0A944D4D9</accession>
<dbReference type="InterPro" id="IPR003593">
    <property type="entry name" value="AAA+_ATPase"/>
</dbReference>
<sequence length="584" mass="60993">MSLPAAATRFLFFTGKGGVGKTSLSCATGLALAEAGKRVLIVSTDPASNLDEVLGAALGPAPTPVPGVRGLFALNIDPEAAAAAYRERMVAPYRGVLPTAAVRSMEEQFSGACTVEIAAFDEFSKLLGDPATTADFEHIVFDTAPTGHTLRLLSLPTAWDSYIASSTGGASCLGPLAGLEAQKALYAATVHQLADAAQTTVILVSRPESAALREAERTRAELAALGIDNQCLAINGVFTAARADDAIAVAMARRGAEALARMPAALARLEHTTTPFLPRGTVGLDALRAMAHPEALPVPDGGMPHPHTALPEGLAAMVDALAQGGRGVIMTMGKGGVGKTTIAAAIALALAERGHAVTLSTTDPAAHVADTLAEAVPGLSVARIDPVQEVADYTREVLDKAGERLDAAGRALLEEDLRSPCTEEIAVFRAFARTVDAGRDGFVVLDTAPTGHTLLLLDAAEAYHREVMRTRGDMPEAVRDLLPRLRDAQFTRVLIVTLPEATPVHEAERLQADLARAGIVLFGWVVNQSVLASGTQDALLMQRGGYEIPFIRRVADVPGRRCAVVSWRATEPVGPAGLRPLAAT</sequence>
<protein>
    <recommendedName>
        <fullName evidence="3 4">Arsenical pump-driving ATPase</fullName>
        <ecNumber evidence="3 4">7.3.2.7</ecNumber>
    </recommendedName>
</protein>
<keyword evidence="4" id="KW-0067">ATP-binding</keyword>
<evidence type="ECO:0000256" key="2">
    <source>
        <dbReference type="ARBA" id="ARBA00052296"/>
    </source>
</evidence>
<comment type="catalytic activity">
    <reaction evidence="2 4">
        <text>arsenite(in) + ATP + H2O = arsenite(out) + ADP + phosphate + H(+)</text>
        <dbReference type="Rhea" id="RHEA:11348"/>
        <dbReference type="ChEBI" id="CHEBI:15377"/>
        <dbReference type="ChEBI" id="CHEBI:15378"/>
        <dbReference type="ChEBI" id="CHEBI:29242"/>
        <dbReference type="ChEBI" id="CHEBI:30616"/>
        <dbReference type="ChEBI" id="CHEBI:43474"/>
        <dbReference type="ChEBI" id="CHEBI:456216"/>
        <dbReference type="EC" id="7.3.2.7"/>
    </reaction>
</comment>
<feature type="domain" description="AAA+ ATPase" evidence="5">
    <location>
        <begin position="7"/>
        <end position="228"/>
    </location>
</feature>
<dbReference type="PANTHER" id="PTHR10803:SF3">
    <property type="entry name" value="ATPASE GET3"/>
    <property type="match status" value="1"/>
</dbReference>
<evidence type="ECO:0000259" key="5">
    <source>
        <dbReference type="SMART" id="SM00382"/>
    </source>
</evidence>
<evidence type="ECO:0000256" key="4">
    <source>
        <dbReference type="PIRNR" id="PIRNR001327"/>
    </source>
</evidence>
<dbReference type="GO" id="GO:0005524">
    <property type="term" value="F:ATP binding"/>
    <property type="evidence" value="ECO:0007669"/>
    <property type="project" value="UniProtKB-UniRule"/>
</dbReference>
<dbReference type="EC" id="7.3.2.7" evidence="3 4"/>
<dbReference type="PANTHER" id="PTHR10803">
    <property type="entry name" value="ARSENICAL PUMP-DRIVING ATPASE ARSENITE-TRANSLOCATING ATPASE"/>
    <property type="match status" value="1"/>
</dbReference>
<evidence type="ECO:0000313" key="7">
    <source>
        <dbReference type="Proteomes" id="UP000694660"/>
    </source>
</evidence>
<dbReference type="GO" id="GO:0015446">
    <property type="term" value="F:ATPase-coupled arsenite transmembrane transporter activity"/>
    <property type="evidence" value="ECO:0007669"/>
    <property type="project" value="UniProtKB-UniRule"/>
</dbReference>
<gene>
    <name evidence="6" type="primary">arsA</name>
    <name evidence="6" type="ORF">I8J34_00475</name>
</gene>
<dbReference type="InterPro" id="IPR027417">
    <property type="entry name" value="P-loop_NTPase"/>
</dbReference>
<dbReference type="InterPro" id="IPR016300">
    <property type="entry name" value="ATPase_ArsA/GET3"/>
</dbReference>
<dbReference type="InterPro" id="IPR025723">
    <property type="entry name" value="ArsA/GET3_ATPase-like"/>
</dbReference>
<dbReference type="AlphaFoldDB" id="A0A944D4D9"/>
<dbReference type="CDD" id="cd02035">
    <property type="entry name" value="ArsA"/>
    <property type="match status" value="2"/>
</dbReference>
<dbReference type="SMART" id="SM00382">
    <property type="entry name" value="AAA"/>
    <property type="match status" value="2"/>
</dbReference>
<dbReference type="Proteomes" id="UP000694660">
    <property type="component" value="Unassembled WGS sequence"/>
</dbReference>
<dbReference type="RefSeq" id="WP_214359391.1">
    <property type="nucleotide sequence ID" value="NZ_JAEKFT010000001.1"/>
</dbReference>
<dbReference type="EMBL" id="JAEKFT010000001">
    <property type="protein sequence ID" value="MBT0959630.1"/>
    <property type="molecule type" value="Genomic_DNA"/>
</dbReference>
<dbReference type="Pfam" id="PF02374">
    <property type="entry name" value="ArsA_ATPase"/>
    <property type="match status" value="2"/>
</dbReference>
<dbReference type="PIRSF" id="PIRSF001327">
    <property type="entry name" value="Arsenical_pump-driving_ATPase"/>
    <property type="match status" value="1"/>
</dbReference>
<dbReference type="NCBIfam" id="TIGR04291">
    <property type="entry name" value="arsen_driv_ArsA"/>
    <property type="match status" value="1"/>
</dbReference>